<feature type="transmembrane region" description="Helical" evidence="6">
    <location>
        <begin position="85"/>
        <end position="108"/>
    </location>
</feature>
<dbReference type="Pfam" id="PF01061">
    <property type="entry name" value="ABC2_membrane"/>
    <property type="match status" value="1"/>
</dbReference>
<keyword evidence="2 6" id="KW-0812">Transmembrane</keyword>
<feature type="transmembrane region" description="Helical" evidence="6">
    <location>
        <begin position="49"/>
        <end position="73"/>
    </location>
</feature>
<feature type="transmembrane region" description="Helical" evidence="6">
    <location>
        <begin position="260"/>
        <end position="279"/>
    </location>
</feature>
<name>A0A499UDD6_9ACTN</name>
<keyword evidence="6" id="KW-1003">Cell membrane</keyword>
<keyword evidence="5" id="KW-0046">Antibiotic resistance</keyword>
<evidence type="ECO:0000256" key="2">
    <source>
        <dbReference type="ARBA" id="ARBA00022692"/>
    </source>
</evidence>
<evidence type="ECO:0000256" key="6">
    <source>
        <dbReference type="RuleBase" id="RU361157"/>
    </source>
</evidence>
<dbReference type="GO" id="GO:0140359">
    <property type="term" value="F:ABC-type transporter activity"/>
    <property type="evidence" value="ECO:0007669"/>
    <property type="project" value="InterPro"/>
</dbReference>
<comment type="subcellular location">
    <subcellularLocation>
        <location evidence="6">Cell membrane</location>
        <topology evidence="6">Multi-pass membrane protein</topology>
    </subcellularLocation>
    <subcellularLocation>
        <location evidence="1">Membrane</location>
        <topology evidence="1">Multi-pass membrane protein</topology>
    </subcellularLocation>
</comment>
<evidence type="ECO:0000256" key="3">
    <source>
        <dbReference type="ARBA" id="ARBA00022989"/>
    </source>
</evidence>
<evidence type="ECO:0000256" key="4">
    <source>
        <dbReference type="ARBA" id="ARBA00023136"/>
    </source>
</evidence>
<feature type="domain" description="ABC transmembrane type-2" evidence="7">
    <location>
        <begin position="49"/>
        <end position="285"/>
    </location>
</feature>
<dbReference type="InterPro" id="IPR047817">
    <property type="entry name" value="ABC2_TM_bact-type"/>
</dbReference>
<keyword evidence="3 6" id="KW-1133">Transmembrane helix</keyword>
<dbReference type="InterPro" id="IPR000412">
    <property type="entry name" value="ABC_2_transport"/>
</dbReference>
<dbReference type="EMBL" id="AP019620">
    <property type="protein sequence ID" value="BBJ39375.1"/>
    <property type="molecule type" value="Genomic_DNA"/>
</dbReference>
<evidence type="ECO:0000256" key="5">
    <source>
        <dbReference type="ARBA" id="ARBA00023251"/>
    </source>
</evidence>
<dbReference type="PANTHER" id="PTHR43229">
    <property type="entry name" value="NODULATION PROTEIN J"/>
    <property type="match status" value="1"/>
</dbReference>
<dbReference type="InterPro" id="IPR051784">
    <property type="entry name" value="Nod_factor_ABC_transporter"/>
</dbReference>
<dbReference type="InterPro" id="IPR013525">
    <property type="entry name" value="ABC2_TM"/>
</dbReference>
<dbReference type="GO" id="GO:0046677">
    <property type="term" value="P:response to antibiotic"/>
    <property type="evidence" value="ECO:0007669"/>
    <property type="project" value="UniProtKB-KW"/>
</dbReference>
<dbReference type="PROSITE" id="PS51012">
    <property type="entry name" value="ABC_TM2"/>
    <property type="match status" value="1"/>
</dbReference>
<feature type="transmembrane region" description="Helical" evidence="6">
    <location>
        <begin position="128"/>
        <end position="156"/>
    </location>
</feature>
<dbReference type="PANTHER" id="PTHR43229:SF3">
    <property type="entry name" value="ABC-TYPE MULTIDRUG TRANSPORT SYSTEM, PERMEASE COMPONENT"/>
    <property type="match status" value="1"/>
</dbReference>
<organism evidence="8 9">
    <name type="scientific">Streptomyces antimycoticus</name>
    <dbReference type="NCBI Taxonomy" id="68175"/>
    <lineage>
        <taxon>Bacteria</taxon>
        <taxon>Bacillati</taxon>
        <taxon>Actinomycetota</taxon>
        <taxon>Actinomycetes</taxon>
        <taxon>Kitasatosporales</taxon>
        <taxon>Streptomycetaceae</taxon>
        <taxon>Streptomyces</taxon>
        <taxon>Streptomyces violaceusniger group</taxon>
    </lineage>
</organism>
<dbReference type="Proteomes" id="UP000463951">
    <property type="component" value="Chromosome"/>
</dbReference>
<protein>
    <recommendedName>
        <fullName evidence="6">Transport permease protein</fullName>
    </recommendedName>
</protein>
<feature type="transmembrane region" description="Helical" evidence="6">
    <location>
        <begin position="162"/>
        <end position="186"/>
    </location>
</feature>
<keyword evidence="6" id="KW-0813">Transport</keyword>
<sequence length="286" mass="30309">MAPTEAPSETTPMALLPTASWSGNTHVRNLRTVRVMWQRELIRLSRSPVGLLMSLLTPLMFLMVLGTGLNSAMRTAGNDADFRSYFLPGMLLMVVQAPALNTGVSIVWDRRAGFLREMLVAPVRRSALIAGICLGGATAATAYGALVLGIAGVLGVTYDPLLFAPVLMELLVTTLALTALGALAAVSIKRIETFQAVVGISMMPLLFLSGALFPVSGLPGWLNGAVLANPLTYAVDAMRRTLSDAGTGGGPRWWGWQPPIAMEMAFVGALALVALATAARRFSRID</sequence>
<evidence type="ECO:0000313" key="9">
    <source>
        <dbReference type="Proteomes" id="UP000463951"/>
    </source>
</evidence>
<comment type="similarity">
    <text evidence="6">Belongs to the ABC-2 integral membrane protein family.</text>
</comment>
<dbReference type="PRINTS" id="PR00164">
    <property type="entry name" value="ABC2TRNSPORT"/>
</dbReference>
<dbReference type="PIRSF" id="PIRSF006648">
    <property type="entry name" value="DrrB"/>
    <property type="match status" value="1"/>
</dbReference>
<reference evidence="8 9" key="1">
    <citation type="journal article" date="2020" name="Int. J. Syst. Evol. Microbiol.">
        <title>Reclassification of Streptomyces castelarensis and Streptomyces sporoclivatus as later heterotypic synonyms of Streptomyces antimycoticus.</title>
        <authorList>
            <person name="Komaki H."/>
            <person name="Tamura T."/>
        </authorList>
    </citation>
    <scope>NUCLEOTIDE SEQUENCE [LARGE SCALE GENOMIC DNA]</scope>
    <source>
        <strain evidence="8 9">NBRC 100767</strain>
    </source>
</reference>
<evidence type="ECO:0000259" key="7">
    <source>
        <dbReference type="PROSITE" id="PS51012"/>
    </source>
</evidence>
<feature type="transmembrane region" description="Helical" evidence="6">
    <location>
        <begin position="193"/>
        <end position="213"/>
    </location>
</feature>
<keyword evidence="4 6" id="KW-0472">Membrane</keyword>
<evidence type="ECO:0000256" key="1">
    <source>
        <dbReference type="ARBA" id="ARBA00004141"/>
    </source>
</evidence>
<accession>A0A499UDD6</accession>
<dbReference type="GO" id="GO:0043190">
    <property type="term" value="C:ATP-binding cassette (ABC) transporter complex"/>
    <property type="evidence" value="ECO:0007669"/>
    <property type="project" value="InterPro"/>
</dbReference>
<gene>
    <name evidence="8" type="ORF">SSPO_020930</name>
</gene>
<proteinExistence type="inferred from homology"/>
<evidence type="ECO:0000313" key="8">
    <source>
        <dbReference type="EMBL" id="BBJ39375.1"/>
    </source>
</evidence>
<dbReference type="AlphaFoldDB" id="A0A499UDD6"/>